<protein>
    <submittedName>
        <fullName evidence="1">Uncharacterized protein</fullName>
    </submittedName>
</protein>
<dbReference type="EMBL" id="CMVM020000020">
    <property type="status" value="NOT_ANNOTATED_CDS"/>
    <property type="molecule type" value="Genomic_DNA"/>
</dbReference>
<sequence length="85" mass="9752">MNPSGFSKRCATRLAVPPVAQLCSSFPQTWNDCQHRYASVGVGMRTILITVFPTEFQSITSTNHYENKRDSADNFYRLIYQNLIF</sequence>
<keyword evidence="2" id="KW-1185">Reference proteome</keyword>
<organism evidence="1 2">
    <name type="scientific">Onchocerca volvulus</name>
    <dbReference type="NCBI Taxonomy" id="6282"/>
    <lineage>
        <taxon>Eukaryota</taxon>
        <taxon>Metazoa</taxon>
        <taxon>Ecdysozoa</taxon>
        <taxon>Nematoda</taxon>
        <taxon>Chromadorea</taxon>
        <taxon>Rhabditida</taxon>
        <taxon>Spirurina</taxon>
        <taxon>Spiruromorpha</taxon>
        <taxon>Filarioidea</taxon>
        <taxon>Onchocercidae</taxon>
        <taxon>Onchocerca</taxon>
    </lineage>
</organism>
<dbReference type="EnsemblMetazoa" id="OVOC446.1">
    <property type="protein sequence ID" value="OVOC446.1"/>
    <property type="gene ID" value="WBGene00237255"/>
</dbReference>
<reference evidence="1" key="2">
    <citation type="submission" date="2022-06" db="UniProtKB">
        <authorList>
            <consortium name="EnsemblMetazoa"/>
        </authorList>
    </citation>
    <scope>IDENTIFICATION</scope>
</reference>
<evidence type="ECO:0000313" key="2">
    <source>
        <dbReference type="Proteomes" id="UP000024404"/>
    </source>
</evidence>
<reference evidence="2" key="1">
    <citation type="submission" date="2013-10" db="EMBL/GenBank/DDBJ databases">
        <title>Genome sequencing of Onchocerca volvulus.</title>
        <authorList>
            <person name="Cotton J."/>
            <person name="Tsai J."/>
            <person name="Stanley E."/>
            <person name="Tracey A."/>
            <person name="Holroyd N."/>
            <person name="Lustigman S."/>
            <person name="Berriman M."/>
        </authorList>
    </citation>
    <scope>NUCLEOTIDE SEQUENCE</scope>
</reference>
<evidence type="ECO:0000313" key="1">
    <source>
        <dbReference type="EnsemblMetazoa" id="OVOC446.1"/>
    </source>
</evidence>
<dbReference type="Proteomes" id="UP000024404">
    <property type="component" value="Unassembled WGS sequence"/>
</dbReference>
<accession>A0A8R1XVB2</accession>
<dbReference type="AlphaFoldDB" id="A0A8R1XVB2"/>
<proteinExistence type="predicted"/>
<name>A0A8R1XVB2_ONCVO</name>